<keyword evidence="14" id="KW-1185">Reference proteome</keyword>
<comment type="cofactor">
    <cofactor evidence="1">
        <name>Mg(2+)</name>
        <dbReference type="ChEBI" id="CHEBI:18420"/>
    </cofactor>
</comment>
<evidence type="ECO:0000256" key="4">
    <source>
        <dbReference type="ARBA" id="ARBA00012180"/>
    </source>
</evidence>
<comment type="similarity">
    <text evidence="3">Belongs to the RNase H family.</text>
</comment>
<evidence type="ECO:0000256" key="7">
    <source>
        <dbReference type="ARBA" id="ARBA00022723"/>
    </source>
</evidence>
<proteinExistence type="inferred from homology"/>
<dbReference type="EC" id="3.1.26.4" evidence="4"/>
<evidence type="ECO:0000256" key="3">
    <source>
        <dbReference type="ARBA" id="ARBA00005300"/>
    </source>
</evidence>
<keyword evidence="8" id="KW-0255">Endonuclease</keyword>
<evidence type="ECO:0000256" key="9">
    <source>
        <dbReference type="ARBA" id="ARBA00022801"/>
    </source>
</evidence>
<dbReference type="InterPro" id="IPR009027">
    <property type="entry name" value="Ribosomal_bL9/RNase_H1_N"/>
</dbReference>
<keyword evidence="9" id="KW-0378">Hydrolase</keyword>
<evidence type="ECO:0000256" key="8">
    <source>
        <dbReference type="ARBA" id="ARBA00022759"/>
    </source>
</evidence>
<evidence type="ECO:0000256" key="10">
    <source>
        <dbReference type="ARBA" id="ARBA00022842"/>
    </source>
</evidence>
<dbReference type="InterPro" id="IPR037056">
    <property type="entry name" value="RNase_H1_N_sf"/>
</dbReference>
<reference evidence="13 14" key="1">
    <citation type="submission" date="2024-01" db="EMBL/GenBank/DDBJ databases">
        <title>The genomes of 5 underutilized Papilionoideae crops provide insights into root nodulation and disease resistanc.</title>
        <authorList>
            <person name="Yuan L."/>
        </authorList>
    </citation>
    <scope>NUCLEOTIDE SEQUENCE [LARGE SCALE GENOMIC DNA]</scope>
    <source>
        <strain evidence="13">ZHUSHIDOU_FW_LH</strain>
        <tissue evidence="13">Leaf</tissue>
    </source>
</reference>
<dbReference type="Proteomes" id="UP001372338">
    <property type="component" value="Unassembled WGS sequence"/>
</dbReference>
<protein>
    <recommendedName>
        <fullName evidence="5">Ribonuclease H</fullName>
        <ecNumber evidence="4">3.1.26.4</ecNumber>
    </recommendedName>
</protein>
<evidence type="ECO:0000259" key="12">
    <source>
        <dbReference type="Pfam" id="PF01693"/>
    </source>
</evidence>
<comment type="caution">
    <text evidence="13">The sequence shown here is derived from an EMBL/GenBank/DDBJ whole genome shotgun (WGS) entry which is preliminary data.</text>
</comment>
<dbReference type="Gene3D" id="3.40.970.10">
    <property type="entry name" value="Ribonuclease H1, N-terminal domain"/>
    <property type="match status" value="1"/>
</dbReference>
<evidence type="ECO:0000256" key="5">
    <source>
        <dbReference type="ARBA" id="ARBA00017721"/>
    </source>
</evidence>
<evidence type="ECO:0000313" key="13">
    <source>
        <dbReference type="EMBL" id="KAK7287199.1"/>
    </source>
</evidence>
<dbReference type="FunFam" id="3.40.970.10:FF:000002">
    <property type="entry name" value="Ribonuclease H"/>
    <property type="match status" value="1"/>
</dbReference>
<accession>A0AAN9IXD8</accession>
<evidence type="ECO:0000313" key="14">
    <source>
        <dbReference type="Proteomes" id="UP001372338"/>
    </source>
</evidence>
<evidence type="ECO:0000256" key="6">
    <source>
        <dbReference type="ARBA" id="ARBA00022722"/>
    </source>
</evidence>
<dbReference type="InterPro" id="IPR011320">
    <property type="entry name" value="RNase_H1_N"/>
</dbReference>
<dbReference type="AlphaFoldDB" id="A0AAN9IXD8"/>
<comment type="function">
    <text evidence="2">Endonuclease that specifically degrades the RNA of RNA-DNA hybrids.</text>
</comment>
<keyword evidence="6" id="KW-0540">Nuclease</keyword>
<feature type="domain" description="Ribonuclease H1 N-terminal" evidence="12">
    <location>
        <begin position="3"/>
        <end position="45"/>
    </location>
</feature>
<dbReference type="Pfam" id="PF01693">
    <property type="entry name" value="Cauli_VI"/>
    <property type="match status" value="1"/>
</dbReference>
<sequence>MGRFYVVFEGLNPGVYTSWDECEKQIHGVSGNKHKSFSTEQEANEEFRIYQLKKKRGAQPLSEGVTSSSNKTESKCFNMDSLEEALNSIDRSNMVFAELLVYENDLLGASMESWLRRFTFMLRKTEPTFIKESSVFQDGKVFCRYYVCVNSSLIGDNPFCIGRYAETEFLAREDVSVVMIRRLLSATNKEVFDYNYHNLKIQEEVMDNLQAHNWELMEENKRLKEEVHVLRESEVQGKVAAKQVQLDSESVTIGFNAGNVFDADDALPSAVGCESPTLRPKLLQLIESLQKRVSTLEEHDAGHLNAIKLLEEKGCGSCL</sequence>
<evidence type="ECO:0000256" key="1">
    <source>
        <dbReference type="ARBA" id="ARBA00001946"/>
    </source>
</evidence>
<gene>
    <name evidence="13" type="ORF">RIF29_00326</name>
</gene>
<dbReference type="SUPFAM" id="SSF55658">
    <property type="entry name" value="L9 N-domain-like"/>
    <property type="match status" value="1"/>
</dbReference>
<keyword evidence="11" id="KW-0175">Coiled coil</keyword>
<feature type="coiled-coil region" evidence="11">
    <location>
        <begin position="206"/>
        <end position="233"/>
    </location>
</feature>
<evidence type="ECO:0000256" key="2">
    <source>
        <dbReference type="ARBA" id="ARBA00004065"/>
    </source>
</evidence>
<organism evidence="13 14">
    <name type="scientific">Crotalaria pallida</name>
    <name type="common">Smooth rattlebox</name>
    <name type="synonym">Crotalaria striata</name>
    <dbReference type="NCBI Taxonomy" id="3830"/>
    <lineage>
        <taxon>Eukaryota</taxon>
        <taxon>Viridiplantae</taxon>
        <taxon>Streptophyta</taxon>
        <taxon>Embryophyta</taxon>
        <taxon>Tracheophyta</taxon>
        <taxon>Spermatophyta</taxon>
        <taxon>Magnoliopsida</taxon>
        <taxon>eudicotyledons</taxon>
        <taxon>Gunneridae</taxon>
        <taxon>Pentapetalae</taxon>
        <taxon>rosids</taxon>
        <taxon>fabids</taxon>
        <taxon>Fabales</taxon>
        <taxon>Fabaceae</taxon>
        <taxon>Papilionoideae</taxon>
        <taxon>50 kb inversion clade</taxon>
        <taxon>genistoids sensu lato</taxon>
        <taxon>core genistoids</taxon>
        <taxon>Crotalarieae</taxon>
        <taxon>Crotalaria</taxon>
    </lineage>
</organism>
<evidence type="ECO:0000256" key="11">
    <source>
        <dbReference type="SAM" id="Coils"/>
    </source>
</evidence>
<keyword evidence="10" id="KW-0460">Magnesium</keyword>
<dbReference type="GO" id="GO:0046872">
    <property type="term" value="F:metal ion binding"/>
    <property type="evidence" value="ECO:0007669"/>
    <property type="project" value="UniProtKB-KW"/>
</dbReference>
<name>A0AAN9IXD8_CROPI</name>
<dbReference type="EMBL" id="JAYWIO010000001">
    <property type="protein sequence ID" value="KAK7287199.1"/>
    <property type="molecule type" value="Genomic_DNA"/>
</dbReference>
<dbReference type="GO" id="GO:0004523">
    <property type="term" value="F:RNA-DNA hybrid ribonuclease activity"/>
    <property type="evidence" value="ECO:0007669"/>
    <property type="project" value="UniProtKB-EC"/>
</dbReference>
<keyword evidence="7" id="KW-0479">Metal-binding</keyword>